<evidence type="ECO:0000256" key="4">
    <source>
        <dbReference type="ARBA" id="ARBA00022741"/>
    </source>
</evidence>
<keyword evidence="3" id="KW-0812">Transmembrane</keyword>
<protein>
    <recommendedName>
        <fullName evidence="8">ABC transporter domain-containing protein</fullName>
    </recommendedName>
</protein>
<dbReference type="EMBL" id="BT123729">
    <property type="protein sequence ID" value="ADE77030.1"/>
    <property type="molecule type" value="mRNA"/>
</dbReference>
<feature type="domain" description="ABC transporter" evidence="8">
    <location>
        <begin position="70"/>
        <end position="310"/>
    </location>
</feature>
<dbReference type="InterPro" id="IPR017871">
    <property type="entry name" value="ABC_transporter-like_CS"/>
</dbReference>
<dbReference type="SUPFAM" id="SSF90123">
    <property type="entry name" value="ABC transporter transmembrane region"/>
    <property type="match status" value="1"/>
</dbReference>
<evidence type="ECO:0000313" key="9">
    <source>
        <dbReference type="EMBL" id="ADE77030.1"/>
    </source>
</evidence>
<evidence type="ECO:0000256" key="7">
    <source>
        <dbReference type="ARBA" id="ARBA00023136"/>
    </source>
</evidence>
<proteinExistence type="evidence at transcript level"/>
<dbReference type="InterPro" id="IPR039421">
    <property type="entry name" value="Type_1_exporter"/>
</dbReference>
<keyword evidence="4" id="KW-0547">Nucleotide-binding</keyword>
<sequence>MDGHITAEQLTKFILYSEWVMHSAWWVGDHWSSLMQSIGASEKVFELIELPQYKQVTSQGLKLPQLEGRIEFVNISFNYPARPMIPVLQNVNLSFFPGELVAVVGLSGSGKSTLLALLLRLYEAVSGQILIDGIPLNELDVKWFRSKIGVVSQEPRLFNMDIASNISYGCVKKVSQRDIEWAAKQADAHEFIMSLPDGYKTLIDNARLSGGQKQRIAIARAVLREPTILVLDEATSALDAESENYVKQAIERIVRSNSKRKCTVLVITHRLSTICTADRIVVMKSGRILEMGSHDELLQKDGEYAKLTRRQLSSTV</sequence>
<keyword evidence="7" id="KW-0472">Membrane</keyword>
<dbReference type="Gene3D" id="1.20.1560.10">
    <property type="entry name" value="ABC transporter type 1, transmembrane domain"/>
    <property type="match status" value="1"/>
</dbReference>
<evidence type="ECO:0000259" key="8">
    <source>
        <dbReference type="PROSITE" id="PS50893"/>
    </source>
</evidence>
<dbReference type="Pfam" id="PF00005">
    <property type="entry name" value="ABC_tran"/>
    <property type="match status" value="1"/>
</dbReference>
<dbReference type="PROSITE" id="PS50893">
    <property type="entry name" value="ABC_TRANSPORTER_2"/>
    <property type="match status" value="1"/>
</dbReference>
<dbReference type="InterPro" id="IPR027417">
    <property type="entry name" value="P-loop_NTPase"/>
</dbReference>
<dbReference type="GO" id="GO:0005524">
    <property type="term" value="F:ATP binding"/>
    <property type="evidence" value="ECO:0007669"/>
    <property type="project" value="UniProtKB-KW"/>
</dbReference>
<evidence type="ECO:0000256" key="1">
    <source>
        <dbReference type="ARBA" id="ARBA00004448"/>
    </source>
</evidence>
<dbReference type="FunFam" id="3.40.50.300:FF:000403">
    <property type="entry name" value="ATP-binding cassette sub-family B member 8, mitochondrial"/>
    <property type="match status" value="1"/>
</dbReference>
<dbReference type="GO" id="GO:0015421">
    <property type="term" value="F:ABC-type oligopeptide transporter activity"/>
    <property type="evidence" value="ECO:0007669"/>
    <property type="project" value="TreeGrafter"/>
</dbReference>
<dbReference type="InterPro" id="IPR003439">
    <property type="entry name" value="ABC_transporter-like_ATP-bd"/>
</dbReference>
<comment type="subcellular location">
    <subcellularLocation>
        <location evidence="1">Mitochondrion inner membrane</location>
        <topology evidence="1">Multi-pass membrane protein</topology>
    </subcellularLocation>
</comment>
<organism evidence="9">
    <name type="scientific">Picea sitchensis</name>
    <name type="common">Sitka spruce</name>
    <name type="synonym">Pinus sitchensis</name>
    <dbReference type="NCBI Taxonomy" id="3332"/>
    <lineage>
        <taxon>Eukaryota</taxon>
        <taxon>Viridiplantae</taxon>
        <taxon>Streptophyta</taxon>
        <taxon>Embryophyta</taxon>
        <taxon>Tracheophyta</taxon>
        <taxon>Spermatophyta</taxon>
        <taxon>Pinopsida</taxon>
        <taxon>Pinidae</taxon>
        <taxon>Conifers I</taxon>
        <taxon>Pinales</taxon>
        <taxon>Pinaceae</taxon>
        <taxon>Picea</taxon>
    </lineage>
</organism>
<dbReference type="InterPro" id="IPR036640">
    <property type="entry name" value="ABC1_TM_sf"/>
</dbReference>
<name>D5ABW1_PICSI</name>
<dbReference type="PANTHER" id="PTHR43394">
    <property type="entry name" value="ATP-DEPENDENT PERMEASE MDL1, MITOCHONDRIAL"/>
    <property type="match status" value="1"/>
</dbReference>
<dbReference type="SMART" id="SM00382">
    <property type="entry name" value="AAA"/>
    <property type="match status" value="1"/>
</dbReference>
<evidence type="ECO:0000256" key="5">
    <source>
        <dbReference type="ARBA" id="ARBA00022840"/>
    </source>
</evidence>
<dbReference type="Gene3D" id="3.40.50.300">
    <property type="entry name" value="P-loop containing nucleotide triphosphate hydrolases"/>
    <property type="match status" value="1"/>
</dbReference>
<accession>D5ABW1</accession>
<dbReference type="SUPFAM" id="SSF52540">
    <property type="entry name" value="P-loop containing nucleoside triphosphate hydrolases"/>
    <property type="match status" value="1"/>
</dbReference>
<evidence type="ECO:0000256" key="6">
    <source>
        <dbReference type="ARBA" id="ARBA00022989"/>
    </source>
</evidence>
<dbReference type="PANTHER" id="PTHR43394:SF19">
    <property type="entry name" value="ABC TRANSPORTER B FAMILY"/>
    <property type="match status" value="1"/>
</dbReference>
<dbReference type="GO" id="GO:0016887">
    <property type="term" value="F:ATP hydrolysis activity"/>
    <property type="evidence" value="ECO:0007669"/>
    <property type="project" value="InterPro"/>
</dbReference>
<dbReference type="GO" id="GO:0005743">
    <property type="term" value="C:mitochondrial inner membrane"/>
    <property type="evidence" value="ECO:0007669"/>
    <property type="project" value="UniProtKB-SubCell"/>
</dbReference>
<keyword evidence="5" id="KW-0067">ATP-binding</keyword>
<dbReference type="AlphaFoldDB" id="D5ABW1"/>
<dbReference type="PROSITE" id="PS00211">
    <property type="entry name" value="ABC_TRANSPORTER_1"/>
    <property type="match status" value="1"/>
</dbReference>
<keyword evidence="2" id="KW-0813">Transport</keyword>
<evidence type="ECO:0000256" key="2">
    <source>
        <dbReference type="ARBA" id="ARBA00022448"/>
    </source>
</evidence>
<evidence type="ECO:0000256" key="3">
    <source>
        <dbReference type="ARBA" id="ARBA00022692"/>
    </source>
</evidence>
<dbReference type="InterPro" id="IPR003593">
    <property type="entry name" value="AAA+_ATPase"/>
</dbReference>
<keyword evidence="6" id="KW-1133">Transmembrane helix</keyword>
<reference evidence="9" key="1">
    <citation type="submission" date="2010-04" db="EMBL/GenBank/DDBJ databases">
        <authorList>
            <person name="Reid K.E."/>
            <person name="Liao N."/>
            <person name="Chan S."/>
            <person name="Docking R."/>
            <person name="Taylor G."/>
            <person name="Moore R."/>
            <person name="Mayo M."/>
            <person name="Munro S."/>
            <person name="King J."/>
            <person name="Yanchuk A."/>
            <person name="Holt R."/>
            <person name="Jones S."/>
            <person name="Marra M."/>
            <person name="Ritland C.E."/>
            <person name="Ritland K."/>
            <person name="Bohlmann J."/>
        </authorList>
    </citation>
    <scope>NUCLEOTIDE SEQUENCE</scope>
    <source>
        <tissue evidence="9">Bud</tissue>
    </source>
</reference>